<evidence type="ECO:0000313" key="1">
    <source>
        <dbReference type="EMBL" id="MBK5932298.1"/>
    </source>
</evidence>
<gene>
    <name evidence="1" type="ORF">CCR82_17620</name>
</gene>
<dbReference type="AlphaFoldDB" id="A0AAJ0UIT5"/>
<reference evidence="1" key="2">
    <citation type="journal article" date="2020" name="Microorganisms">
        <title>Osmotic Adaptation and Compatible Solute Biosynthesis of Phototrophic Bacteria as Revealed from Genome Analyses.</title>
        <authorList>
            <person name="Imhoff J.F."/>
            <person name="Rahn T."/>
            <person name="Kunzel S."/>
            <person name="Keller A."/>
            <person name="Neulinger S.C."/>
        </authorList>
    </citation>
    <scope>NUCLEOTIDE SEQUENCE</scope>
    <source>
        <strain evidence="1">DSM 4395</strain>
    </source>
</reference>
<comment type="caution">
    <text evidence="1">The sequence shown here is derived from an EMBL/GenBank/DDBJ whole genome shotgun (WGS) entry which is preliminary data.</text>
</comment>
<reference evidence="1" key="1">
    <citation type="submission" date="2017-05" db="EMBL/GenBank/DDBJ databases">
        <authorList>
            <person name="Imhoff J.F."/>
            <person name="Rahn T."/>
            <person name="Kuenzel S."/>
            <person name="Neulinger S.C."/>
        </authorList>
    </citation>
    <scope>NUCLEOTIDE SEQUENCE</scope>
    <source>
        <strain evidence="1">DSM 4395</strain>
    </source>
</reference>
<accession>A0AAJ0UIT5</accession>
<sequence>MPIAALAEADLAAAERCVLEQVSAYKIRGPSGYRLEWLKGIRPEQVIQIARERIALKPHHVQLADLNHGQ</sequence>
<keyword evidence="2" id="KW-1185">Reference proteome</keyword>
<proteinExistence type="predicted"/>
<name>A0AAJ0UIT5_HALSE</name>
<protein>
    <submittedName>
        <fullName evidence="1">Uncharacterized protein</fullName>
    </submittedName>
</protein>
<organism evidence="1 2">
    <name type="scientific">Halochromatium salexigens</name>
    <name type="common">Chromatium salexigens</name>
    <dbReference type="NCBI Taxonomy" id="49447"/>
    <lineage>
        <taxon>Bacteria</taxon>
        <taxon>Pseudomonadati</taxon>
        <taxon>Pseudomonadota</taxon>
        <taxon>Gammaproteobacteria</taxon>
        <taxon>Chromatiales</taxon>
        <taxon>Chromatiaceae</taxon>
        <taxon>Halochromatium</taxon>
    </lineage>
</organism>
<evidence type="ECO:0000313" key="2">
    <source>
        <dbReference type="Proteomes" id="UP001296967"/>
    </source>
</evidence>
<dbReference type="EMBL" id="NHSF01000088">
    <property type="protein sequence ID" value="MBK5932298.1"/>
    <property type="molecule type" value="Genomic_DNA"/>
</dbReference>
<dbReference type="Proteomes" id="UP001296967">
    <property type="component" value="Unassembled WGS sequence"/>
</dbReference>